<organism evidence="2 3">
    <name type="scientific">Paenibacillus aceris</name>
    <dbReference type="NCBI Taxonomy" id="869555"/>
    <lineage>
        <taxon>Bacteria</taxon>
        <taxon>Bacillati</taxon>
        <taxon>Bacillota</taxon>
        <taxon>Bacilli</taxon>
        <taxon>Bacillales</taxon>
        <taxon>Paenibacillaceae</taxon>
        <taxon>Paenibacillus</taxon>
    </lineage>
</organism>
<reference evidence="2 3" key="1">
    <citation type="submission" date="2021-03" db="EMBL/GenBank/DDBJ databases">
        <title>Genomic Encyclopedia of Type Strains, Phase IV (KMG-IV): sequencing the most valuable type-strain genomes for metagenomic binning, comparative biology and taxonomic classification.</title>
        <authorList>
            <person name="Goeker M."/>
        </authorList>
    </citation>
    <scope>NUCLEOTIDE SEQUENCE [LARGE SCALE GENOMIC DNA]</scope>
    <source>
        <strain evidence="2 3">DSM 24950</strain>
    </source>
</reference>
<keyword evidence="1" id="KW-0472">Membrane</keyword>
<proteinExistence type="predicted"/>
<keyword evidence="1" id="KW-1133">Transmembrane helix</keyword>
<dbReference type="EMBL" id="JAGGKV010000043">
    <property type="protein sequence ID" value="MBP1967799.1"/>
    <property type="molecule type" value="Genomic_DNA"/>
</dbReference>
<evidence type="ECO:0000256" key="1">
    <source>
        <dbReference type="SAM" id="Phobius"/>
    </source>
</evidence>
<keyword evidence="1" id="KW-0812">Transmembrane</keyword>
<protein>
    <recommendedName>
        <fullName evidence="4">DUF4306 domain-containing protein</fullName>
    </recommendedName>
</protein>
<gene>
    <name evidence="2" type="ORF">J2Z65_007081</name>
</gene>
<keyword evidence="3" id="KW-1185">Reference proteome</keyword>
<sequence length="120" mass="14242">MHRFTRRHQWKILVWIILGLFIFPLTPPISHHFTSDSEILVLANTTQVLSIQEHSPTKKTIYTHINKLQWPYDAYTQYEITVFVIFIVYILKKIWLRLKAILLSFLKFISGYTGLIHSIS</sequence>
<evidence type="ECO:0000313" key="3">
    <source>
        <dbReference type="Proteomes" id="UP001519344"/>
    </source>
</evidence>
<accession>A0ABS4IA42</accession>
<feature type="transmembrane region" description="Helical" evidence="1">
    <location>
        <begin position="12"/>
        <end position="30"/>
    </location>
</feature>
<evidence type="ECO:0008006" key="4">
    <source>
        <dbReference type="Google" id="ProtNLM"/>
    </source>
</evidence>
<feature type="transmembrane region" description="Helical" evidence="1">
    <location>
        <begin position="74"/>
        <end position="91"/>
    </location>
</feature>
<dbReference type="Proteomes" id="UP001519344">
    <property type="component" value="Unassembled WGS sequence"/>
</dbReference>
<comment type="caution">
    <text evidence="2">The sequence shown here is derived from an EMBL/GenBank/DDBJ whole genome shotgun (WGS) entry which is preliminary data.</text>
</comment>
<name>A0ABS4IA42_9BACL</name>
<evidence type="ECO:0000313" key="2">
    <source>
        <dbReference type="EMBL" id="MBP1967799.1"/>
    </source>
</evidence>